<dbReference type="STRING" id="5627.A0A1C7M2E5"/>
<name>A0A1C7M2E5_GRIFR</name>
<feature type="compositionally biased region" description="Basic and acidic residues" evidence="1">
    <location>
        <begin position="230"/>
        <end position="239"/>
    </location>
</feature>
<organism evidence="2 3">
    <name type="scientific">Grifola frondosa</name>
    <name type="common">Maitake</name>
    <name type="synonym">Polyporus frondosus</name>
    <dbReference type="NCBI Taxonomy" id="5627"/>
    <lineage>
        <taxon>Eukaryota</taxon>
        <taxon>Fungi</taxon>
        <taxon>Dikarya</taxon>
        <taxon>Basidiomycota</taxon>
        <taxon>Agaricomycotina</taxon>
        <taxon>Agaricomycetes</taxon>
        <taxon>Polyporales</taxon>
        <taxon>Grifolaceae</taxon>
        <taxon>Grifola</taxon>
    </lineage>
</organism>
<dbReference type="OMA" id="CMFLQLA"/>
<dbReference type="OrthoDB" id="3366659at2759"/>
<dbReference type="EMBL" id="LUGG01000018">
    <property type="protein sequence ID" value="OBZ69244.1"/>
    <property type="molecule type" value="Genomic_DNA"/>
</dbReference>
<proteinExistence type="predicted"/>
<reference evidence="2 3" key="1">
    <citation type="submission" date="2016-03" db="EMBL/GenBank/DDBJ databases">
        <title>Whole genome sequencing of Grifola frondosa 9006-11.</title>
        <authorList>
            <person name="Min B."/>
            <person name="Park H."/>
            <person name="Kim J.-G."/>
            <person name="Cho H."/>
            <person name="Oh Y.-L."/>
            <person name="Kong W.-S."/>
            <person name="Choi I.-G."/>
        </authorList>
    </citation>
    <scope>NUCLEOTIDE SEQUENCE [LARGE SCALE GENOMIC DNA]</scope>
    <source>
        <strain evidence="2 3">9006-11</strain>
    </source>
</reference>
<evidence type="ECO:0000256" key="1">
    <source>
        <dbReference type="SAM" id="MobiDB-lite"/>
    </source>
</evidence>
<accession>A0A1C7M2E5</accession>
<keyword evidence="3" id="KW-1185">Reference proteome</keyword>
<evidence type="ECO:0000313" key="2">
    <source>
        <dbReference type="EMBL" id="OBZ69244.1"/>
    </source>
</evidence>
<feature type="compositionally biased region" description="Low complexity" evidence="1">
    <location>
        <begin position="240"/>
        <end position="249"/>
    </location>
</feature>
<dbReference type="AlphaFoldDB" id="A0A1C7M2E5"/>
<dbReference type="PANTHER" id="PTHR41390">
    <property type="entry name" value="CHROMOSOME 7, WHOLE GENOME SHOTGUN SEQUENCE"/>
    <property type="match status" value="1"/>
</dbReference>
<feature type="region of interest" description="Disordered" evidence="1">
    <location>
        <begin position="166"/>
        <end position="190"/>
    </location>
</feature>
<sequence length="249" mass="27285">MRRCLLTAGSRKAAITGTSAGLYALLKGHNHAAPFVASAALNGAIHTRFTNRTPTGFREYIVSPVLLSALSTTRYSQRIRELHAMREAGVQQLTWWDLRMYKTPDTGISGALTGGVLNAWKRGRAGIVPGATTAGLLCTILQLAYNELGIMRVKYVTKVMQKPEQSLDDFSPHSSVGHPISSSTPPKKPLGERILTSLGFKQISDEEYLQMIKRKRDGLLRKIAELETEVEVERAKESSSEVSSTDSTV</sequence>
<protein>
    <submittedName>
        <fullName evidence="2">Uncharacterized protein</fullName>
    </submittedName>
</protein>
<evidence type="ECO:0000313" key="3">
    <source>
        <dbReference type="Proteomes" id="UP000092993"/>
    </source>
</evidence>
<feature type="region of interest" description="Disordered" evidence="1">
    <location>
        <begin position="230"/>
        <end position="249"/>
    </location>
</feature>
<comment type="caution">
    <text evidence="2">The sequence shown here is derived from an EMBL/GenBank/DDBJ whole genome shotgun (WGS) entry which is preliminary data.</text>
</comment>
<dbReference type="PANTHER" id="PTHR41390:SF1">
    <property type="entry name" value="NADH-UBIQUINONE OXIDOREDUCTASE 213 KDA SUBUNIT"/>
    <property type="match status" value="1"/>
</dbReference>
<dbReference type="Proteomes" id="UP000092993">
    <property type="component" value="Unassembled WGS sequence"/>
</dbReference>
<gene>
    <name evidence="2" type="ORF">A0H81_10779</name>
</gene>